<dbReference type="Pfam" id="PF01557">
    <property type="entry name" value="FAA_hydrolase"/>
    <property type="match status" value="1"/>
</dbReference>
<gene>
    <name evidence="3" type="ORF">METZ01_LOCUS488895</name>
</gene>
<evidence type="ECO:0000256" key="1">
    <source>
        <dbReference type="ARBA" id="ARBA00022723"/>
    </source>
</evidence>
<dbReference type="Gene3D" id="3.90.850.10">
    <property type="entry name" value="Fumarylacetoacetase-like, C-terminal domain"/>
    <property type="match status" value="1"/>
</dbReference>
<protein>
    <recommendedName>
        <fullName evidence="2">Fumarylacetoacetase-like C-terminal domain-containing protein</fullName>
    </recommendedName>
</protein>
<dbReference type="EMBL" id="UINC01211932">
    <property type="protein sequence ID" value="SVE36041.1"/>
    <property type="molecule type" value="Genomic_DNA"/>
</dbReference>
<keyword evidence="1" id="KW-0479">Metal-binding</keyword>
<dbReference type="AlphaFoldDB" id="A0A383CV56"/>
<dbReference type="InterPro" id="IPR036663">
    <property type="entry name" value="Fumarylacetoacetase_C_sf"/>
</dbReference>
<accession>A0A383CV56</accession>
<sequence length="189" mass="20211">LGGTVPDQPIIFLKPPSSVIASGEPIVAPSDVGEVHYEGEIAIRISKMARHVSEAEAWNVVEGVLPLNDVTARDIQRKDGQWSRAKSFDTFCPIGSVVPIALEELPSLTLVTRVNGEERQRTQASDMVFPVPFLISFITRVMTLEPGDIVATGTPEGVGPLKLGDEVEVEISSVGTLRNPVEGEGNIGS</sequence>
<evidence type="ECO:0000313" key="3">
    <source>
        <dbReference type="EMBL" id="SVE36041.1"/>
    </source>
</evidence>
<dbReference type="PANTHER" id="PTHR11820">
    <property type="entry name" value="ACYLPYRUVASE"/>
    <property type="match status" value="1"/>
</dbReference>
<organism evidence="3">
    <name type="scientific">marine metagenome</name>
    <dbReference type="NCBI Taxonomy" id="408172"/>
    <lineage>
        <taxon>unclassified sequences</taxon>
        <taxon>metagenomes</taxon>
        <taxon>ecological metagenomes</taxon>
    </lineage>
</organism>
<proteinExistence type="predicted"/>
<feature type="domain" description="Fumarylacetoacetase-like C-terminal" evidence="2">
    <location>
        <begin position="5"/>
        <end position="181"/>
    </location>
</feature>
<name>A0A383CV56_9ZZZZ</name>
<dbReference type="GO" id="GO:0018773">
    <property type="term" value="F:acetylpyruvate hydrolase activity"/>
    <property type="evidence" value="ECO:0007669"/>
    <property type="project" value="TreeGrafter"/>
</dbReference>
<reference evidence="3" key="1">
    <citation type="submission" date="2018-05" db="EMBL/GenBank/DDBJ databases">
        <authorList>
            <person name="Lanie J.A."/>
            <person name="Ng W.-L."/>
            <person name="Kazmierczak K.M."/>
            <person name="Andrzejewski T.M."/>
            <person name="Davidsen T.M."/>
            <person name="Wayne K.J."/>
            <person name="Tettelin H."/>
            <person name="Glass J.I."/>
            <person name="Rusch D."/>
            <person name="Podicherti R."/>
            <person name="Tsui H.-C.T."/>
            <person name="Winkler M.E."/>
        </authorList>
    </citation>
    <scope>NUCLEOTIDE SEQUENCE</scope>
</reference>
<dbReference type="PANTHER" id="PTHR11820:SF7">
    <property type="entry name" value="ACYLPYRUVASE FAHD1, MITOCHONDRIAL"/>
    <property type="match status" value="1"/>
</dbReference>
<dbReference type="InterPro" id="IPR011234">
    <property type="entry name" value="Fumarylacetoacetase-like_C"/>
</dbReference>
<feature type="non-terminal residue" evidence="3">
    <location>
        <position position="1"/>
    </location>
</feature>
<dbReference type="GO" id="GO:0046872">
    <property type="term" value="F:metal ion binding"/>
    <property type="evidence" value="ECO:0007669"/>
    <property type="project" value="UniProtKB-KW"/>
</dbReference>
<evidence type="ECO:0000259" key="2">
    <source>
        <dbReference type="Pfam" id="PF01557"/>
    </source>
</evidence>
<dbReference type="SUPFAM" id="SSF56529">
    <property type="entry name" value="FAH"/>
    <property type="match status" value="1"/>
</dbReference>